<protein>
    <submittedName>
        <fullName evidence="1">Uncharacterized protein</fullName>
    </submittedName>
</protein>
<dbReference type="PATRIC" id="fig|886882.15.peg.5656"/>
<keyword evidence="1" id="KW-0614">Plasmid</keyword>
<dbReference type="KEGG" id="ppm:PPSC2_26755"/>
<name>E3EJS3_PAEPS</name>
<evidence type="ECO:0000313" key="1">
    <source>
        <dbReference type="EMBL" id="ADO59671.1"/>
    </source>
</evidence>
<dbReference type="Proteomes" id="UP000006868">
    <property type="component" value="Plasmid pSC2"/>
</dbReference>
<proteinExistence type="predicted"/>
<dbReference type="HOGENOM" id="CLU_2495004_0_0_9"/>
<sequence length="86" mass="9824">MTVLNANLKGNTYYIEFTELFLNKLEEQQTITFKSVIFMLERSEEEILGAAVGESFFIVGDEYSVEGVRTEGKIELIRFIPSSHVL</sequence>
<gene>
    <name evidence="1" type="ORF">PPSC2_26755</name>
</gene>
<evidence type="ECO:0000313" key="2">
    <source>
        <dbReference type="Proteomes" id="UP000006868"/>
    </source>
</evidence>
<accession>E3EJS3</accession>
<geneLocation type="plasmid" evidence="1 2">
    <name>pSC2</name>
</geneLocation>
<dbReference type="RefSeq" id="WP_013386085.1">
    <property type="nucleotide sequence ID" value="NC_014628.2"/>
</dbReference>
<dbReference type="AlphaFoldDB" id="E3EJS3"/>
<reference evidence="1 2" key="1">
    <citation type="journal article" date="2011" name="J. Bacteriol.">
        <title>Complete genome sequence of Paenibacillus polymyxa SC2, a strain of plant growth-promoting Rhizobacterium with broad-spectrum antimicrobial activity.</title>
        <authorList>
            <person name="Ma M."/>
            <person name="Wang C."/>
            <person name="Ding Y."/>
            <person name="Li L."/>
            <person name="Shen D."/>
            <person name="Jiang X."/>
            <person name="Guan D."/>
            <person name="Cao F."/>
            <person name="Chen H."/>
            <person name="Feng R."/>
            <person name="Wang X."/>
            <person name="Ge Y."/>
            <person name="Yao L."/>
            <person name="Bing X."/>
            <person name="Yang X."/>
            <person name="Li J."/>
            <person name="Du B."/>
        </authorList>
    </citation>
    <scope>NUCLEOTIDE SEQUENCE [LARGE SCALE GENOMIC DNA]</scope>
    <source>
        <strain evidence="1 2">SC2</strain>
        <plasmid evidence="2">pSC2</plasmid>
    </source>
</reference>
<dbReference type="EMBL" id="CP002214">
    <property type="protein sequence ID" value="ADO59671.1"/>
    <property type="molecule type" value="Genomic_DNA"/>
</dbReference>
<organism evidence="1 2">
    <name type="scientific">Paenibacillus polymyxa (strain SC2)</name>
    <name type="common">Bacillus polymyxa</name>
    <dbReference type="NCBI Taxonomy" id="886882"/>
    <lineage>
        <taxon>Bacteria</taxon>
        <taxon>Bacillati</taxon>
        <taxon>Bacillota</taxon>
        <taxon>Bacilli</taxon>
        <taxon>Bacillales</taxon>
        <taxon>Paenibacillaceae</taxon>
        <taxon>Paenibacillus</taxon>
    </lineage>
</organism>